<comment type="caution">
    <text evidence="1">The sequence shown here is derived from an EMBL/GenBank/DDBJ whole genome shotgun (WGS) entry which is preliminary data.</text>
</comment>
<accession>A0AAE0BJ90</accession>
<dbReference type="AlphaFoldDB" id="A0AAE0BJ90"/>
<proteinExistence type="predicted"/>
<organism evidence="1 2">
    <name type="scientific">Cymbomonas tetramitiformis</name>
    <dbReference type="NCBI Taxonomy" id="36881"/>
    <lineage>
        <taxon>Eukaryota</taxon>
        <taxon>Viridiplantae</taxon>
        <taxon>Chlorophyta</taxon>
        <taxon>Pyramimonadophyceae</taxon>
        <taxon>Pyramimonadales</taxon>
        <taxon>Pyramimonadaceae</taxon>
        <taxon>Cymbomonas</taxon>
    </lineage>
</organism>
<keyword evidence="2" id="KW-1185">Reference proteome</keyword>
<reference evidence="1 2" key="1">
    <citation type="journal article" date="2015" name="Genome Biol. Evol.">
        <title>Comparative Genomics of a Bacterivorous Green Alga Reveals Evolutionary Causalities and Consequences of Phago-Mixotrophic Mode of Nutrition.</title>
        <authorList>
            <person name="Burns J.A."/>
            <person name="Paasch A."/>
            <person name="Narechania A."/>
            <person name="Kim E."/>
        </authorList>
    </citation>
    <scope>NUCLEOTIDE SEQUENCE [LARGE SCALE GENOMIC DNA]</scope>
    <source>
        <strain evidence="1 2">PLY_AMNH</strain>
    </source>
</reference>
<gene>
    <name evidence="1" type="ORF">CYMTET_52446</name>
</gene>
<evidence type="ECO:0000313" key="1">
    <source>
        <dbReference type="EMBL" id="KAK3237482.1"/>
    </source>
</evidence>
<protein>
    <submittedName>
        <fullName evidence="1">Uncharacterized protein</fullName>
    </submittedName>
</protein>
<sequence>MRVCEQHYRERDVSEEATFAEQLRATRATPQKTPWERLKEVSILDAKSNLSKDPLSVLDSSDLFEEGQVLGTLPHLAEVESWLDAVDCRNMTPAEYVHALCWPTLDQILRQCLEHTATLGGYDEVVQLYYDFL</sequence>
<name>A0AAE0BJ90_9CHLO</name>
<dbReference type="EMBL" id="LGRX02034571">
    <property type="protein sequence ID" value="KAK3237482.1"/>
    <property type="molecule type" value="Genomic_DNA"/>
</dbReference>
<evidence type="ECO:0000313" key="2">
    <source>
        <dbReference type="Proteomes" id="UP001190700"/>
    </source>
</evidence>
<dbReference type="Proteomes" id="UP001190700">
    <property type="component" value="Unassembled WGS sequence"/>
</dbReference>